<evidence type="ECO:0000313" key="5">
    <source>
        <dbReference type="Proteomes" id="UP000226431"/>
    </source>
</evidence>
<gene>
    <name evidence="4" type="ORF">CDD80_2162</name>
</gene>
<feature type="region of interest" description="Disordered" evidence="2">
    <location>
        <begin position="438"/>
        <end position="468"/>
    </location>
</feature>
<dbReference type="Gene3D" id="1.10.260.130">
    <property type="match status" value="1"/>
</dbReference>
<feature type="compositionally biased region" description="Polar residues" evidence="2">
    <location>
        <begin position="438"/>
        <end position="454"/>
    </location>
</feature>
<comment type="caution">
    <text evidence="4">The sequence shown here is derived from an EMBL/GenBank/DDBJ whole genome shotgun (WGS) entry which is preliminary data.</text>
</comment>
<dbReference type="InterPro" id="IPR029058">
    <property type="entry name" value="AB_hydrolase_fold"/>
</dbReference>
<keyword evidence="3" id="KW-0732">Signal</keyword>
<organism evidence="4 5">
    <name type="scientific">Ophiocordyceps camponoti-rufipedis</name>
    <dbReference type="NCBI Taxonomy" id="2004952"/>
    <lineage>
        <taxon>Eukaryota</taxon>
        <taxon>Fungi</taxon>
        <taxon>Dikarya</taxon>
        <taxon>Ascomycota</taxon>
        <taxon>Pezizomycotina</taxon>
        <taxon>Sordariomycetes</taxon>
        <taxon>Hypocreomycetidae</taxon>
        <taxon>Hypocreales</taxon>
        <taxon>Ophiocordycipitaceae</taxon>
        <taxon>Ophiocordyceps</taxon>
    </lineage>
</organism>
<dbReference type="Gene3D" id="3.40.50.1820">
    <property type="entry name" value="alpha/beta hydrolase"/>
    <property type="match status" value="1"/>
</dbReference>
<evidence type="ECO:0000313" key="4">
    <source>
        <dbReference type="EMBL" id="PHH75705.1"/>
    </source>
</evidence>
<keyword evidence="1" id="KW-0378">Hydrolase</keyword>
<evidence type="ECO:0008006" key="6">
    <source>
        <dbReference type="Google" id="ProtNLM"/>
    </source>
</evidence>
<reference evidence="4 5" key="1">
    <citation type="submission" date="2017-06" db="EMBL/GenBank/DDBJ databases">
        <title>Ant-infecting Ophiocordyceps genomes reveal a high diversity of potential behavioral manipulation genes and a possible major role for enterotoxins.</title>
        <authorList>
            <person name="De Bekker C."/>
            <person name="Evans H.C."/>
            <person name="Brachmann A."/>
            <person name="Hughes D.P."/>
        </authorList>
    </citation>
    <scope>NUCLEOTIDE SEQUENCE [LARGE SCALE GENOMIC DNA]</scope>
    <source>
        <strain evidence="4 5">Map16</strain>
    </source>
</reference>
<keyword evidence="5" id="KW-1185">Reference proteome</keyword>
<proteinExistence type="predicted"/>
<dbReference type="Pfam" id="PF03583">
    <property type="entry name" value="LIP"/>
    <property type="match status" value="1"/>
</dbReference>
<evidence type="ECO:0000256" key="2">
    <source>
        <dbReference type="SAM" id="MobiDB-lite"/>
    </source>
</evidence>
<accession>A0A2C5Z1M0</accession>
<dbReference type="Proteomes" id="UP000226431">
    <property type="component" value="Unassembled WGS sequence"/>
</dbReference>
<dbReference type="EMBL" id="NJES01000201">
    <property type="protein sequence ID" value="PHH75705.1"/>
    <property type="molecule type" value="Genomic_DNA"/>
</dbReference>
<dbReference type="PANTHER" id="PTHR34853">
    <property type="match status" value="1"/>
</dbReference>
<dbReference type="SUPFAM" id="SSF53474">
    <property type="entry name" value="alpha/beta-Hydrolases"/>
    <property type="match status" value="1"/>
</dbReference>
<dbReference type="AlphaFoldDB" id="A0A2C5Z1M0"/>
<dbReference type="GO" id="GO:0016042">
    <property type="term" value="P:lipid catabolic process"/>
    <property type="evidence" value="ECO:0007669"/>
    <property type="project" value="InterPro"/>
</dbReference>
<dbReference type="InterPro" id="IPR005152">
    <property type="entry name" value="Lipase_secreted"/>
</dbReference>
<dbReference type="OrthoDB" id="2373480at2759"/>
<dbReference type="PANTHER" id="PTHR34853:SF5">
    <property type="entry name" value="LIP-DOMAIN-CONTAINING PROTEIN-RELATED"/>
    <property type="match status" value="1"/>
</dbReference>
<sequence length="495" mass="53658">MVRLARLLGAVLLASPAISELSRGNDHEYVPLPSEDPFYQIPPEADTAKPGTILKHRFLPSGLSAFGISFDKFFSYKQQILYRTTGQDGEPVATVLTVLVPQNPDYTKVVSLQVAEDTASIDCAPSFGFLAASADHPQLDSPTVKVHLLLAQAAFSRGWVIVVPDTAGPKAVYPAGKSAAYAVLDGVRAALGSGSFTNISDHADVALWGYSGGGSETLDALRLQPSYAPELKFKGAAFGGVAPFDKDLNQALAVLNKGSSANLIPVSILGQTANRQDMRMALWLALKPEFRETFFKPLHQCHDANKALFSNKDIIAMFDYLPAFLMYSVTHPVSTSFVDVNLAPPKNVPIYWYQLANDHLADKDAIIKLVRKWCDDGARIDFNLETFGGYHHAGYGLVGAPAAVRWLAQAFDGKAGSRAPIHSETRFVAGPPAQSRYSVAQNSTEVSPAGQKSQPLVMGGRCRSRKTSTPEIEQKYLDMFPKQLQDSMNAFADHV</sequence>
<protein>
    <recommendedName>
        <fullName evidence="6">Triacylglycerol lipase</fullName>
    </recommendedName>
</protein>
<dbReference type="GO" id="GO:0004806">
    <property type="term" value="F:triacylglycerol lipase activity"/>
    <property type="evidence" value="ECO:0007669"/>
    <property type="project" value="InterPro"/>
</dbReference>
<evidence type="ECO:0000256" key="1">
    <source>
        <dbReference type="ARBA" id="ARBA00022801"/>
    </source>
</evidence>
<feature type="chain" id="PRO_5013084158" description="Triacylglycerol lipase" evidence="3">
    <location>
        <begin position="20"/>
        <end position="495"/>
    </location>
</feature>
<name>A0A2C5Z1M0_9HYPO</name>
<evidence type="ECO:0000256" key="3">
    <source>
        <dbReference type="SAM" id="SignalP"/>
    </source>
</evidence>
<feature type="signal peptide" evidence="3">
    <location>
        <begin position="1"/>
        <end position="19"/>
    </location>
</feature>